<keyword evidence="2" id="KW-0812">Transmembrane</keyword>
<evidence type="ECO:0000256" key="1">
    <source>
        <dbReference type="SAM" id="MobiDB-lite"/>
    </source>
</evidence>
<sequence length="213" mass="23595">MQPFTLSYSNRFIKSYAPSGLALSSEIPEHPRTQLTPEKSREQETGDSVGLGSGNQENRHGNYEVIFLLVLVCVFILGSSRVIITPFSSPVLLKSTHYASLSFLLIFFAGFCLSTTMSSNIRLWGRRNARGPLPRVLGARHLQNDVLYAMSCGDGPPIIKVGTYHMLSLINARHKRARNIHTAHPDANKLELDQTALLRGGRISRGGFKIMCL</sequence>
<keyword evidence="2" id="KW-0472">Membrane</keyword>
<protein>
    <submittedName>
        <fullName evidence="3">Uncharacterized protein</fullName>
    </submittedName>
</protein>
<feature type="transmembrane region" description="Helical" evidence="2">
    <location>
        <begin position="65"/>
        <end position="84"/>
    </location>
</feature>
<gene>
    <name evidence="3" type="ORF">DFH94DRAFT_407069</name>
</gene>
<evidence type="ECO:0000313" key="4">
    <source>
        <dbReference type="Proteomes" id="UP000759537"/>
    </source>
</evidence>
<dbReference type="Proteomes" id="UP000759537">
    <property type="component" value="Unassembled WGS sequence"/>
</dbReference>
<organism evidence="3 4">
    <name type="scientific">Russula ochroleuca</name>
    <dbReference type="NCBI Taxonomy" id="152965"/>
    <lineage>
        <taxon>Eukaryota</taxon>
        <taxon>Fungi</taxon>
        <taxon>Dikarya</taxon>
        <taxon>Basidiomycota</taxon>
        <taxon>Agaricomycotina</taxon>
        <taxon>Agaricomycetes</taxon>
        <taxon>Russulales</taxon>
        <taxon>Russulaceae</taxon>
        <taxon>Russula</taxon>
    </lineage>
</organism>
<proteinExistence type="predicted"/>
<feature type="compositionally biased region" description="Basic and acidic residues" evidence="1">
    <location>
        <begin position="28"/>
        <end position="44"/>
    </location>
</feature>
<evidence type="ECO:0000313" key="3">
    <source>
        <dbReference type="EMBL" id="KAF8481764.1"/>
    </source>
</evidence>
<keyword evidence="4" id="KW-1185">Reference proteome</keyword>
<dbReference type="AlphaFoldDB" id="A0A9P5TAD3"/>
<feature type="region of interest" description="Disordered" evidence="1">
    <location>
        <begin position="28"/>
        <end position="55"/>
    </location>
</feature>
<reference evidence="3" key="1">
    <citation type="submission" date="2019-10" db="EMBL/GenBank/DDBJ databases">
        <authorList>
            <consortium name="DOE Joint Genome Institute"/>
            <person name="Kuo A."/>
            <person name="Miyauchi S."/>
            <person name="Kiss E."/>
            <person name="Drula E."/>
            <person name="Kohler A."/>
            <person name="Sanchez-Garcia M."/>
            <person name="Andreopoulos B."/>
            <person name="Barry K.W."/>
            <person name="Bonito G."/>
            <person name="Buee M."/>
            <person name="Carver A."/>
            <person name="Chen C."/>
            <person name="Cichocki N."/>
            <person name="Clum A."/>
            <person name="Culley D."/>
            <person name="Crous P.W."/>
            <person name="Fauchery L."/>
            <person name="Girlanda M."/>
            <person name="Hayes R."/>
            <person name="Keri Z."/>
            <person name="LaButti K."/>
            <person name="Lipzen A."/>
            <person name="Lombard V."/>
            <person name="Magnuson J."/>
            <person name="Maillard F."/>
            <person name="Morin E."/>
            <person name="Murat C."/>
            <person name="Nolan M."/>
            <person name="Ohm R."/>
            <person name="Pangilinan J."/>
            <person name="Pereira M."/>
            <person name="Perotto S."/>
            <person name="Peter M."/>
            <person name="Riley R."/>
            <person name="Sitrit Y."/>
            <person name="Stielow B."/>
            <person name="Szollosi G."/>
            <person name="Zifcakova L."/>
            <person name="Stursova M."/>
            <person name="Spatafora J.W."/>
            <person name="Tedersoo L."/>
            <person name="Vaario L.-M."/>
            <person name="Yamada A."/>
            <person name="Yan M."/>
            <person name="Wang P."/>
            <person name="Xu J."/>
            <person name="Bruns T."/>
            <person name="Baldrian P."/>
            <person name="Vilgalys R."/>
            <person name="Henrissat B."/>
            <person name="Grigoriev I.V."/>
            <person name="Hibbett D."/>
            <person name="Nagy L.G."/>
            <person name="Martin F.M."/>
        </authorList>
    </citation>
    <scope>NUCLEOTIDE SEQUENCE</scope>
    <source>
        <strain evidence="3">Prilba</strain>
    </source>
</reference>
<comment type="caution">
    <text evidence="3">The sequence shown here is derived from an EMBL/GenBank/DDBJ whole genome shotgun (WGS) entry which is preliminary data.</text>
</comment>
<name>A0A9P5TAD3_9AGAM</name>
<accession>A0A9P5TAD3</accession>
<feature type="transmembrane region" description="Helical" evidence="2">
    <location>
        <begin position="96"/>
        <end position="117"/>
    </location>
</feature>
<evidence type="ECO:0000256" key="2">
    <source>
        <dbReference type="SAM" id="Phobius"/>
    </source>
</evidence>
<keyword evidence="2" id="KW-1133">Transmembrane helix</keyword>
<dbReference type="EMBL" id="WHVB01000006">
    <property type="protein sequence ID" value="KAF8481764.1"/>
    <property type="molecule type" value="Genomic_DNA"/>
</dbReference>
<reference evidence="3" key="2">
    <citation type="journal article" date="2020" name="Nat. Commun.">
        <title>Large-scale genome sequencing of mycorrhizal fungi provides insights into the early evolution of symbiotic traits.</title>
        <authorList>
            <person name="Miyauchi S."/>
            <person name="Kiss E."/>
            <person name="Kuo A."/>
            <person name="Drula E."/>
            <person name="Kohler A."/>
            <person name="Sanchez-Garcia M."/>
            <person name="Morin E."/>
            <person name="Andreopoulos B."/>
            <person name="Barry K.W."/>
            <person name="Bonito G."/>
            <person name="Buee M."/>
            <person name="Carver A."/>
            <person name="Chen C."/>
            <person name="Cichocki N."/>
            <person name="Clum A."/>
            <person name="Culley D."/>
            <person name="Crous P.W."/>
            <person name="Fauchery L."/>
            <person name="Girlanda M."/>
            <person name="Hayes R.D."/>
            <person name="Keri Z."/>
            <person name="LaButti K."/>
            <person name="Lipzen A."/>
            <person name="Lombard V."/>
            <person name="Magnuson J."/>
            <person name="Maillard F."/>
            <person name="Murat C."/>
            <person name="Nolan M."/>
            <person name="Ohm R.A."/>
            <person name="Pangilinan J."/>
            <person name="Pereira M.F."/>
            <person name="Perotto S."/>
            <person name="Peter M."/>
            <person name="Pfister S."/>
            <person name="Riley R."/>
            <person name="Sitrit Y."/>
            <person name="Stielow J.B."/>
            <person name="Szollosi G."/>
            <person name="Zifcakova L."/>
            <person name="Stursova M."/>
            <person name="Spatafora J.W."/>
            <person name="Tedersoo L."/>
            <person name="Vaario L.M."/>
            <person name="Yamada A."/>
            <person name="Yan M."/>
            <person name="Wang P."/>
            <person name="Xu J."/>
            <person name="Bruns T."/>
            <person name="Baldrian P."/>
            <person name="Vilgalys R."/>
            <person name="Dunand C."/>
            <person name="Henrissat B."/>
            <person name="Grigoriev I.V."/>
            <person name="Hibbett D."/>
            <person name="Nagy L.G."/>
            <person name="Martin F.M."/>
        </authorList>
    </citation>
    <scope>NUCLEOTIDE SEQUENCE</scope>
    <source>
        <strain evidence="3">Prilba</strain>
    </source>
</reference>